<evidence type="ECO:0000256" key="10">
    <source>
        <dbReference type="SAM" id="MobiDB-lite"/>
    </source>
</evidence>
<name>A0A0P1FWS0_9RHOB</name>
<organism evidence="13 15">
    <name type="scientific">Thalassovita autumnalis</name>
    <dbReference type="NCBI Taxonomy" id="2072972"/>
    <lineage>
        <taxon>Bacteria</taxon>
        <taxon>Pseudomonadati</taxon>
        <taxon>Pseudomonadota</taxon>
        <taxon>Alphaproteobacteria</taxon>
        <taxon>Rhodobacterales</taxon>
        <taxon>Roseobacteraceae</taxon>
        <taxon>Thalassovita</taxon>
    </lineage>
</organism>
<evidence type="ECO:0000259" key="11">
    <source>
        <dbReference type="PROSITE" id="PS51012"/>
    </source>
</evidence>
<keyword evidence="4 9" id="KW-1003">Cell membrane</keyword>
<evidence type="ECO:0000313" key="13">
    <source>
        <dbReference type="EMBL" id="CUH73259.1"/>
    </source>
</evidence>
<dbReference type="InterPro" id="IPR047817">
    <property type="entry name" value="ABC2_TM_bact-type"/>
</dbReference>
<feature type="domain" description="ABC transmembrane type-2" evidence="11">
    <location>
        <begin position="54"/>
        <end position="275"/>
    </location>
</feature>
<dbReference type="GO" id="GO:0015774">
    <property type="term" value="P:polysaccharide transport"/>
    <property type="evidence" value="ECO:0007669"/>
    <property type="project" value="UniProtKB-KW"/>
</dbReference>
<reference evidence="13 15" key="1">
    <citation type="submission" date="2015-09" db="EMBL/GenBank/DDBJ databases">
        <authorList>
            <consortium name="Swine Surveillance"/>
        </authorList>
    </citation>
    <scope>NUCLEOTIDE SEQUENCE [LARGE SCALE GENOMIC DNA]</scope>
    <source>
        <strain evidence="13 15">5120</strain>
    </source>
</reference>
<comment type="subcellular location">
    <subcellularLocation>
        <location evidence="9">Cell inner membrane</location>
        <topology evidence="9">Multi-pass membrane protein</topology>
    </subcellularLocation>
    <subcellularLocation>
        <location evidence="1">Cell membrane</location>
        <topology evidence="1">Multi-pass membrane protein</topology>
    </subcellularLocation>
</comment>
<keyword evidence="14" id="KW-1185">Reference proteome</keyword>
<evidence type="ECO:0000313" key="15">
    <source>
        <dbReference type="Proteomes" id="UP000051887"/>
    </source>
</evidence>
<evidence type="ECO:0000256" key="7">
    <source>
        <dbReference type="ARBA" id="ARBA00023047"/>
    </source>
</evidence>
<evidence type="ECO:0000313" key="14">
    <source>
        <dbReference type="Proteomes" id="UP000051086"/>
    </source>
</evidence>
<evidence type="ECO:0000256" key="5">
    <source>
        <dbReference type="ARBA" id="ARBA00022692"/>
    </source>
</evidence>
<dbReference type="PANTHER" id="PTHR30413:SF10">
    <property type="entry name" value="CAPSULE POLYSACCHARIDE EXPORT INNER-MEMBRANE PROTEIN CTRC"/>
    <property type="match status" value="1"/>
</dbReference>
<feature type="transmembrane region" description="Helical" evidence="9">
    <location>
        <begin position="142"/>
        <end position="160"/>
    </location>
</feature>
<keyword evidence="7" id="KW-0625">Polysaccharide transport</keyword>
<protein>
    <recommendedName>
        <fullName evidence="9">Transport permease protein</fullName>
    </recommendedName>
</protein>
<dbReference type="EMBL" id="CYSB01000047">
    <property type="protein sequence ID" value="CUH70106.1"/>
    <property type="molecule type" value="Genomic_DNA"/>
</dbReference>
<dbReference type="GO" id="GO:0015920">
    <property type="term" value="P:lipopolysaccharide transport"/>
    <property type="evidence" value="ECO:0007669"/>
    <property type="project" value="TreeGrafter"/>
</dbReference>
<dbReference type="GO" id="GO:0140359">
    <property type="term" value="F:ABC-type transporter activity"/>
    <property type="evidence" value="ECO:0007669"/>
    <property type="project" value="InterPro"/>
</dbReference>
<dbReference type="PROSITE" id="PS51012">
    <property type="entry name" value="ABC_TM2"/>
    <property type="match status" value="1"/>
</dbReference>
<dbReference type="PANTHER" id="PTHR30413">
    <property type="entry name" value="INNER MEMBRANE TRANSPORT PERMEASE"/>
    <property type="match status" value="1"/>
</dbReference>
<dbReference type="EMBL" id="CYSC01000037">
    <property type="protein sequence ID" value="CUH73259.1"/>
    <property type="molecule type" value="Genomic_DNA"/>
</dbReference>
<accession>A0A0P1FWS0</accession>
<dbReference type="InterPro" id="IPR013525">
    <property type="entry name" value="ABC2_TM"/>
</dbReference>
<keyword evidence="8 9" id="KW-0472">Membrane</keyword>
<feature type="transmembrane region" description="Helical" evidence="9">
    <location>
        <begin position="167"/>
        <end position="188"/>
    </location>
</feature>
<evidence type="ECO:0000256" key="3">
    <source>
        <dbReference type="ARBA" id="ARBA00022448"/>
    </source>
</evidence>
<evidence type="ECO:0000256" key="1">
    <source>
        <dbReference type="ARBA" id="ARBA00004651"/>
    </source>
</evidence>
<comment type="similarity">
    <text evidence="2 9">Belongs to the ABC-2 integral membrane protein family.</text>
</comment>
<evidence type="ECO:0000256" key="6">
    <source>
        <dbReference type="ARBA" id="ARBA00022989"/>
    </source>
</evidence>
<keyword evidence="6 9" id="KW-1133">Transmembrane helix</keyword>
<dbReference type="GO" id="GO:0005886">
    <property type="term" value="C:plasma membrane"/>
    <property type="evidence" value="ECO:0007669"/>
    <property type="project" value="UniProtKB-SubCell"/>
</dbReference>
<feature type="transmembrane region" description="Helical" evidence="9">
    <location>
        <begin position="83"/>
        <end position="105"/>
    </location>
</feature>
<evidence type="ECO:0000256" key="9">
    <source>
        <dbReference type="RuleBase" id="RU361157"/>
    </source>
</evidence>
<dbReference type="Proteomes" id="UP000051887">
    <property type="component" value="Unassembled WGS sequence"/>
</dbReference>
<keyword evidence="5 9" id="KW-0812">Transmembrane</keyword>
<gene>
    <name evidence="13" type="primary">kpsM</name>
    <name evidence="12" type="ORF">TL5118_04081</name>
    <name evidence="13" type="ORF">TL5120_03066</name>
</gene>
<reference evidence="12 14" key="2">
    <citation type="submission" date="2015-09" db="EMBL/GenBank/DDBJ databases">
        <authorList>
            <person name="Rodrigo-Torres L."/>
            <person name="Arahal D.R."/>
        </authorList>
    </citation>
    <scope>NUCLEOTIDE SEQUENCE [LARGE SCALE GENOMIC DNA]</scope>
    <source>
        <strain evidence="12 14">CECT 5118</strain>
    </source>
</reference>
<evidence type="ECO:0000256" key="4">
    <source>
        <dbReference type="ARBA" id="ARBA00022475"/>
    </source>
</evidence>
<proteinExistence type="inferred from homology"/>
<feature type="region of interest" description="Disordered" evidence="10">
    <location>
        <begin position="1"/>
        <end position="21"/>
    </location>
</feature>
<evidence type="ECO:0000256" key="8">
    <source>
        <dbReference type="ARBA" id="ARBA00023136"/>
    </source>
</evidence>
<feature type="transmembrane region" description="Helical" evidence="9">
    <location>
        <begin position="55"/>
        <end position="77"/>
    </location>
</feature>
<feature type="transmembrane region" description="Helical" evidence="9">
    <location>
        <begin position="194"/>
        <end position="216"/>
    </location>
</feature>
<dbReference type="Pfam" id="PF01061">
    <property type="entry name" value="ABC2_membrane"/>
    <property type="match status" value="1"/>
</dbReference>
<evidence type="ECO:0000313" key="12">
    <source>
        <dbReference type="EMBL" id="CUH70106.1"/>
    </source>
</evidence>
<evidence type="ECO:0000256" key="2">
    <source>
        <dbReference type="ARBA" id="ARBA00007783"/>
    </source>
</evidence>
<keyword evidence="3 9" id="KW-0813">Transport</keyword>
<sequence>MSQTETLPDLQTEPMAPLAPMSSVKSSPLILRSCRTTLALILREMSTRYGRSPGGYLWALLEPLGGMLIMAIGFSLMVRSPPLGTSFLMFFATGIVPFGIFQNLSRSVGNALNYSKALLKFPAVTWVEALLARFLLNALTNILVMGILITGTIIFAGLRVRPDFEPVLIATALLCLQGLGWGALNAALGGLLPIWNTVWSIATRPLFIASGVFFLYGDLPPAIQDILWYNPILHVLDLFRTGFYPTYHPNHVSILYILITGLVPLFFGVLLLGRYHRFILSHR</sequence>
<dbReference type="Proteomes" id="UP000051086">
    <property type="component" value="Unassembled WGS sequence"/>
</dbReference>
<dbReference type="AlphaFoldDB" id="A0A0P1FWS0"/>
<feature type="transmembrane region" description="Helical" evidence="9">
    <location>
        <begin position="253"/>
        <end position="273"/>
    </location>
</feature>
<keyword evidence="7" id="KW-0762">Sugar transport</keyword>
<dbReference type="RefSeq" id="WP_242601831.1">
    <property type="nucleotide sequence ID" value="NZ_CYSB01000047.1"/>
</dbReference>